<name>A0A0B0PVS1_GOSAR</name>
<reference evidence="2" key="1">
    <citation type="submission" date="2014-09" db="EMBL/GenBank/DDBJ databases">
        <authorList>
            <person name="Mudge J."/>
            <person name="Ramaraj T."/>
            <person name="Lindquist I.E."/>
            <person name="Bharti A.K."/>
            <person name="Sundararajan A."/>
            <person name="Cameron C.T."/>
            <person name="Woodward J.E."/>
            <person name="May G.D."/>
            <person name="Brubaker C."/>
            <person name="Broadhvest J."/>
            <person name="Wilkins T.A."/>
        </authorList>
    </citation>
    <scope>NUCLEOTIDE SEQUENCE</scope>
    <source>
        <strain evidence="2">cv. AKA8401</strain>
    </source>
</reference>
<evidence type="ECO:0000313" key="1">
    <source>
        <dbReference type="EMBL" id="KHG28539.1"/>
    </source>
</evidence>
<evidence type="ECO:0000313" key="2">
    <source>
        <dbReference type="Proteomes" id="UP000032142"/>
    </source>
</evidence>
<sequence length="27" mass="2983">MGLSNVVTRSKRIQKHSSQAYLHSAIA</sequence>
<dbReference type="Proteomes" id="UP000032142">
    <property type="component" value="Unassembled WGS sequence"/>
</dbReference>
<protein>
    <submittedName>
        <fullName evidence="1">Uncharacterized protein</fullName>
    </submittedName>
</protein>
<dbReference type="EMBL" id="KN445344">
    <property type="protein sequence ID" value="KHG28539.1"/>
    <property type="molecule type" value="Genomic_DNA"/>
</dbReference>
<keyword evidence="2" id="KW-1185">Reference proteome</keyword>
<gene>
    <name evidence="1" type="ORF">F383_35268</name>
</gene>
<organism evidence="1 2">
    <name type="scientific">Gossypium arboreum</name>
    <name type="common">Tree cotton</name>
    <name type="synonym">Gossypium nanking</name>
    <dbReference type="NCBI Taxonomy" id="29729"/>
    <lineage>
        <taxon>Eukaryota</taxon>
        <taxon>Viridiplantae</taxon>
        <taxon>Streptophyta</taxon>
        <taxon>Embryophyta</taxon>
        <taxon>Tracheophyta</taxon>
        <taxon>Spermatophyta</taxon>
        <taxon>Magnoliopsida</taxon>
        <taxon>eudicotyledons</taxon>
        <taxon>Gunneridae</taxon>
        <taxon>Pentapetalae</taxon>
        <taxon>rosids</taxon>
        <taxon>malvids</taxon>
        <taxon>Malvales</taxon>
        <taxon>Malvaceae</taxon>
        <taxon>Malvoideae</taxon>
        <taxon>Gossypium</taxon>
    </lineage>
</organism>
<accession>A0A0B0PVS1</accession>
<proteinExistence type="predicted"/>
<dbReference type="AlphaFoldDB" id="A0A0B0PVS1"/>